<evidence type="ECO:0000313" key="2">
    <source>
        <dbReference type="Proteomes" id="UP000451233"/>
    </source>
</evidence>
<dbReference type="AlphaFoldDB" id="A0A7K1XWI8"/>
<reference evidence="1 2" key="1">
    <citation type="submission" date="2019-11" db="EMBL/GenBank/DDBJ databases">
        <title>Pedobacter sp. HMF7056 Genome sequencing and assembly.</title>
        <authorList>
            <person name="Kang H."/>
            <person name="Kim H."/>
            <person name="Joh K."/>
        </authorList>
    </citation>
    <scope>NUCLEOTIDE SEQUENCE [LARGE SCALE GENOMIC DNA]</scope>
    <source>
        <strain evidence="1 2">HMF7056</strain>
    </source>
</reference>
<dbReference type="RefSeq" id="WP_160906190.1">
    <property type="nucleotide sequence ID" value="NZ_WVHS01000002.1"/>
</dbReference>
<proteinExistence type="predicted"/>
<sequence length="158" mass="17380">MTKVTEQDVIMFLEEKVASIQVELSKAQSALDAFRGTALSAPGSAKMAVNSSLKNQAAAIELAALKQKRGRKPRASVKAAVEAPTEYNSKLKFDKKIAYALAKAGPSFKEDVFKVLNDLEPEVDPKKLDKDVTVKLSSMFKKGLVKAEREGRKYRYSL</sequence>
<organism evidence="1 2">
    <name type="scientific">Hufsiella ginkgonis</name>
    <dbReference type="NCBI Taxonomy" id="2695274"/>
    <lineage>
        <taxon>Bacteria</taxon>
        <taxon>Pseudomonadati</taxon>
        <taxon>Bacteroidota</taxon>
        <taxon>Sphingobacteriia</taxon>
        <taxon>Sphingobacteriales</taxon>
        <taxon>Sphingobacteriaceae</taxon>
        <taxon>Hufsiella</taxon>
    </lineage>
</organism>
<keyword evidence="2" id="KW-1185">Reference proteome</keyword>
<evidence type="ECO:0000313" key="1">
    <source>
        <dbReference type="EMBL" id="MXV15177.1"/>
    </source>
</evidence>
<accession>A0A7K1XWI8</accession>
<gene>
    <name evidence="1" type="ORF">GS398_07685</name>
</gene>
<dbReference type="Proteomes" id="UP000451233">
    <property type="component" value="Unassembled WGS sequence"/>
</dbReference>
<dbReference type="EMBL" id="WVHS01000002">
    <property type="protein sequence ID" value="MXV15177.1"/>
    <property type="molecule type" value="Genomic_DNA"/>
</dbReference>
<protein>
    <submittedName>
        <fullName evidence="1">Uncharacterized protein</fullName>
    </submittedName>
</protein>
<name>A0A7K1XWI8_9SPHI</name>
<comment type="caution">
    <text evidence="1">The sequence shown here is derived from an EMBL/GenBank/DDBJ whole genome shotgun (WGS) entry which is preliminary data.</text>
</comment>